<accession>A0ABD0LBF0</accession>
<dbReference type="AlphaFoldDB" id="A0ABD0LBF0"/>
<keyword evidence="2" id="KW-1185">Reference proteome</keyword>
<dbReference type="EMBL" id="JACVVK020000064">
    <property type="protein sequence ID" value="KAK7496729.1"/>
    <property type="molecule type" value="Genomic_DNA"/>
</dbReference>
<evidence type="ECO:0000313" key="1">
    <source>
        <dbReference type="EMBL" id="KAK7496729.1"/>
    </source>
</evidence>
<comment type="caution">
    <text evidence="1">The sequence shown here is derived from an EMBL/GenBank/DDBJ whole genome shotgun (WGS) entry which is preliminary data.</text>
</comment>
<protein>
    <submittedName>
        <fullName evidence="1">Uncharacterized protein</fullName>
    </submittedName>
</protein>
<proteinExistence type="predicted"/>
<name>A0ABD0LBF0_9CAEN</name>
<evidence type="ECO:0000313" key="2">
    <source>
        <dbReference type="Proteomes" id="UP001519460"/>
    </source>
</evidence>
<dbReference type="Proteomes" id="UP001519460">
    <property type="component" value="Unassembled WGS sequence"/>
</dbReference>
<reference evidence="1 2" key="1">
    <citation type="journal article" date="2023" name="Sci. Data">
        <title>Genome assembly of the Korean intertidal mud-creeper Batillaria attramentaria.</title>
        <authorList>
            <person name="Patra A.K."/>
            <person name="Ho P.T."/>
            <person name="Jun S."/>
            <person name="Lee S.J."/>
            <person name="Kim Y."/>
            <person name="Won Y.J."/>
        </authorList>
    </citation>
    <scope>NUCLEOTIDE SEQUENCE [LARGE SCALE GENOMIC DNA]</scope>
    <source>
        <strain evidence="1">Wonlab-2016</strain>
    </source>
</reference>
<sequence>MMVTLEHKSGSPKPLFLFIIFNDEGILKTVGNFSSSCDKVANAFQRRCDAAERLEAVNTCSEIVMSNKHIKCLATNTHTPLPGDVFWLKLMSQQECTLETDVGLTLIGGFAAKYGKVVRSPGRCWGARGSCARSHRADRASNRYLVALAVKRGYFSD</sequence>
<gene>
    <name evidence="1" type="ORF">BaRGS_00011938</name>
</gene>
<organism evidence="1 2">
    <name type="scientific">Batillaria attramentaria</name>
    <dbReference type="NCBI Taxonomy" id="370345"/>
    <lineage>
        <taxon>Eukaryota</taxon>
        <taxon>Metazoa</taxon>
        <taxon>Spiralia</taxon>
        <taxon>Lophotrochozoa</taxon>
        <taxon>Mollusca</taxon>
        <taxon>Gastropoda</taxon>
        <taxon>Caenogastropoda</taxon>
        <taxon>Sorbeoconcha</taxon>
        <taxon>Cerithioidea</taxon>
        <taxon>Batillariidae</taxon>
        <taxon>Batillaria</taxon>
    </lineage>
</organism>